<dbReference type="SUPFAM" id="SSF52374">
    <property type="entry name" value="Nucleotidylyl transferase"/>
    <property type="match status" value="1"/>
</dbReference>
<name>T0ZUM2_9ZZZZ</name>
<keyword evidence="2" id="KW-0548">Nucleotidyltransferase</keyword>
<comment type="caution">
    <text evidence="2">The sequence shown here is derived from an EMBL/GenBank/DDBJ whole genome shotgun (WGS) entry which is preliminary data.</text>
</comment>
<gene>
    <name evidence="2" type="ORF">B1A_14123</name>
</gene>
<dbReference type="NCBIfam" id="TIGR00125">
    <property type="entry name" value="cyt_tran_rel"/>
    <property type="match status" value="1"/>
</dbReference>
<dbReference type="InterPro" id="IPR004821">
    <property type="entry name" value="Cyt_trans-like"/>
</dbReference>
<proteinExistence type="predicted"/>
<dbReference type="GO" id="GO:0016779">
    <property type="term" value="F:nucleotidyltransferase activity"/>
    <property type="evidence" value="ECO:0007669"/>
    <property type="project" value="UniProtKB-KW"/>
</dbReference>
<dbReference type="Pfam" id="PF01467">
    <property type="entry name" value="CTP_transf_like"/>
    <property type="match status" value="1"/>
</dbReference>
<dbReference type="NCBIfam" id="NF001985">
    <property type="entry name" value="PRK00777.1"/>
    <property type="match status" value="1"/>
</dbReference>
<dbReference type="InterPro" id="IPR014729">
    <property type="entry name" value="Rossmann-like_a/b/a_fold"/>
</dbReference>
<feature type="non-terminal residue" evidence="2">
    <location>
        <position position="149"/>
    </location>
</feature>
<organism evidence="2">
    <name type="scientific">mine drainage metagenome</name>
    <dbReference type="NCBI Taxonomy" id="410659"/>
    <lineage>
        <taxon>unclassified sequences</taxon>
        <taxon>metagenomes</taxon>
        <taxon>ecological metagenomes</taxon>
    </lineage>
</organism>
<reference evidence="2" key="2">
    <citation type="journal article" date="2014" name="ISME J.">
        <title>Microbial stratification in low pH oxic and suboxic macroscopic growths along an acid mine drainage.</title>
        <authorList>
            <person name="Mendez-Garcia C."/>
            <person name="Mesa V."/>
            <person name="Sprenger R.R."/>
            <person name="Richter M."/>
            <person name="Diez M.S."/>
            <person name="Solano J."/>
            <person name="Bargiela R."/>
            <person name="Golyshina O.V."/>
            <person name="Manteca A."/>
            <person name="Ramos J.L."/>
            <person name="Gallego J.R."/>
            <person name="Llorente I."/>
            <person name="Martins Dos Santos V.A."/>
            <person name="Jensen O.N."/>
            <person name="Pelaez A.I."/>
            <person name="Sanchez J."/>
            <person name="Ferrer M."/>
        </authorList>
    </citation>
    <scope>NUCLEOTIDE SEQUENCE</scope>
</reference>
<dbReference type="EMBL" id="AUZX01010359">
    <property type="protein sequence ID" value="EQD48238.1"/>
    <property type="molecule type" value="Genomic_DNA"/>
</dbReference>
<keyword evidence="2" id="KW-0808">Transferase</keyword>
<protein>
    <submittedName>
        <fullName evidence="2">Phosphopantetheine adenylyltransferase</fullName>
    </submittedName>
</protein>
<sequence length="149" mass="17030">MVALGGTFDRFHRGHERLLSAANRLGGELRIGLTTPSYLRRHPKPDGDRIESYRRRRSHLLAWLARHRRRPYRIVPLSDGVGGALDPDVTDLVVSSETERAGRRIQALRRSRRLPPVHLMIVSLVRGEDARPIQSRRIRAGVIDPKGRR</sequence>
<dbReference type="AlphaFoldDB" id="T0ZUM2"/>
<reference evidence="2" key="1">
    <citation type="submission" date="2013-08" db="EMBL/GenBank/DDBJ databases">
        <authorList>
            <person name="Mendez C."/>
            <person name="Richter M."/>
            <person name="Ferrer M."/>
            <person name="Sanchez J."/>
        </authorList>
    </citation>
    <scope>NUCLEOTIDE SEQUENCE</scope>
</reference>
<accession>T0ZUM2</accession>
<dbReference type="Gene3D" id="3.40.50.620">
    <property type="entry name" value="HUPs"/>
    <property type="match status" value="1"/>
</dbReference>
<feature type="domain" description="Cytidyltransferase-like" evidence="1">
    <location>
        <begin position="4"/>
        <end position="56"/>
    </location>
</feature>
<evidence type="ECO:0000259" key="1">
    <source>
        <dbReference type="Pfam" id="PF01467"/>
    </source>
</evidence>
<evidence type="ECO:0000313" key="2">
    <source>
        <dbReference type="EMBL" id="EQD48238.1"/>
    </source>
</evidence>